<evidence type="ECO:0000256" key="1">
    <source>
        <dbReference type="SAM" id="MobiDB-lite"/>
    </source>
</evidence>
<dbReference type="Gene3D" id="3.40.390.10">
    <property type="entry name" value="Collagenase (Catalytic Domain)"/>
    <property type="match status" value="1"/>
</dbReference>
<sequence>RTHKSHAFPPTDCRLLSRERRSFTSRALEEWSRHDSTGRSDVRGAQINDTKSCTDSDSSRNQFCRNDLDANLMLQIFALDEQDEFCLSQVWTNRDLGEGTLGLAYLGYPSARRDE</sequence>
<evidence type="ECO:0000313" key="3">
    <source>
        <dbReference type="Proteomes" id="UP001321473"/>
    </source>
</evidence>
<evidence type="ECO:0000313" key="2">
    <source>
        <dbReference type="EMBL" id="KAK8769534.1"/>
    </source>
</evidence>
<dbReference type="AlphaFoldDB" id="A0AAQ4E4A5"/>
<comment type="caution">
    <text evidence="2">The sequence shown here is derived from an EMBL/GenBank/DDBJ whole genome shotgun (WGS) entry which is preliminary data.</text>
</comment>
<accession>A0AAQ4E4A5</accession>
<reference evidence="2 3" key="1">
    <citation type="journal article" date="2023" name="Arcadia Sci">
        <title>De novo assembly of a long-read Amblyomma americanum tick genome.</title>
        <authorList>
            <person name="Chou S."/>
            <person name="Poskanzer K.E."/>
            <person name="Rollins M."/>
            <person name="Thuy-Boun P.S."/>
        </authorList>
    </citation>
    <scope>NUCLEOTIDE SEQUENCE [LARGE SCALE GENOMIC DNA]</scope>
    <source>
        <strain evidence="2">F_SG_1</strain>
        <tissue evidence="2">Salivary glands</tissue>
    </source>
</reference>
<feature type="region of interest" description="Disordered" evidence="1">
    <location>
        <begin position="32"/>
        <end position="59"/>
    </location>
</feature>
<organism evidence="2 3">
    <name type="scientific">Amblyomma americanum</name>
    <name type="common">Lone star tick</name>
    <dbReference type="NCBI Taxonomy" id="6943"/>
    <lineage>
        <taxon>Eukaryota</taxon>
        <taxon>Metazoa</taxon>
        <taxon>Ecdysozoa</taxon>
        <taxon>Arthropoda</taxon>
        <taxon>Chelicerata</taxon>
        <taxon>Arachnida</taxon>
        <taxon>Acari</taxon>
        <taxon>Parasitiformes</taxon>
        <taxon>Ixodida</taxon>
        <taxon>Ixodoidea</taxon>
        <taxon>Ixodidae</taxon>
        <taxon>Amblyomminae</taxon>
        <taxon>Amblyomma</taxon>
    </lineage>
</organism>
<feature type="compositionally biased region" description="Basic and acidic residues" evidence="1">
    <location>
        <begin position="32"/>
        <end position="42"/>
    </location>
</feature>
<dbReference type="InterPro" id="IPR024079">
    <property type="entry name" value="MetalloPept_cat_dom_sf"/>
</dbReference>
<protein>
    <submittedName>
        <fullName evidence="2">Uncharacterized protein</fullName>
    </submittedName>
</protein>
<keyword evidence="3" id="KW-1185">Reference proteome</keyword>
<dbReference type="EMBL" id="JARKHS020022489">
    <property type="protein sequence ID" value="KAK8769534.1"/>
    <property type="molecule type" value="Genomic_DNA"/>
</dbReference>
<gene>
    <name evidence="2" type="ORF">V5799_014001</name>
</gene>
<feature type="non-terminal residue" evidence="2">
    <location>
        <position position="1"/>
    </location>
</feature>
<name>A0AAQ4E4A5_AMBAM</name>
<proteinExistence type="predicted"/>
<dbReference type="GO" id="GO:0008237">
    <property type="term" value="F:metallopeptidase activity"/>
    <property type="evidence" value="ECO:0007669"/>
    <property type="project" value="InterPro"/>
</dbReference>
<dbReference type="Proteomes" id="UP001321473">
    <property type="component" value="Unassembled WGS sequence"/>
</dbReference>